<accession>A0ACB7ZQL1</accession>
<reference evidence="1" key="1">
    <citation type="journal article" date="2021" name="New Phytol.">
        <title>Evolutionary innovations through gain and loss of genes in the ectomycorrhizal Boletales.</title>
        <authorList>
            <person name="Wu G."/>
            <person name="Miyauchi S."/>
            <person name="Morin E."/>
            <person name="Kuo A."/>
            <person name="Drula E."/>
            <person name="Varga T."/>
            <person name="Kohler A."/>
            <person name="Feng B."/>
            <person name="Cao Y."/>
            <person name="Lipzen A."/>
            <person name="Daum C."/>
            <person name="Hundley H."/>
            <person name="Pangilinan J."/>
            <person name="Johnson J."/>
            <person name="Barry K."/>
            <person name="LaButti K."/>
            <person name="Ng V."/>
            <person name="Ahrendt S."/>
            <person name="Min B."/>
            <person name="Choi I.G."/>
            <person name="Park H."/>
            <person name="Plett J.M."/>
            <person name="Magnuson J."/>
            <person name="Spatafora J.W."/>
            <person name="Nagy L.G."/>
            <person name="Henrissat B."/>
            <person name="Grigoriev I.V."/>
            <person name="Yang Z.L."/>
            <person name="Xu J."/>
            <person name="Martin F.M."/>
        </authorList>
    </citation>
    <scope>NUCLEOTIDE SEQUENCE</scope>
    <source>
        <strain evidence="1">ATCC 28755</strain>
    </source>
</reference>
<evidence type="ECO:0000313" key="2">
    <source>
        <dbReference type="Proteomes" id="UP000790377"/>
    </source>
</evidence>
<comment type="caution">
    <text evidence="1">The sequence shown here is derived from an EMBL/GenBank/DDBJ whole genome shotgun (WGS) entry which is preliminary data.</text>
</comment>
<dbReference type="Proteomes" id="UP000790377">
    <property type="component" value="Unassembled WGS sequence"/>
</dbReference>
<organism evidence="1 2">
    <name type="scientific">Hygrophoropsis aurantiaca</name>
    <dbReference type="NCBI Taxonomy" id="72124"/>
    <lineage>
        <taxon>Eukaryota</taxon>
        <taxon>Fungi</taxon>
        <taxon>Dikarya</taxon>
        <taxon>Basidiomycota</taxon>
        <taxon>Agaricomycotina</taxon>
        <taxon>Agaricomycetes</taxon>
        <taxon>Agaricomycetidae</taxon>
        <taxon>Boletales</taxon>
        <taxon>Coniophorineae</taxon>
        <taxon>Hygrophoropsidaceae</taxon>
        <taxon>Hygrophoropsis</taxon>
    </lineage>
</organism>
<name>A0ACB7ZQL1_9AGAM</name>
<sequence length="480" mass="53703">MFTSTGRARLNDADFAPKICSDPDSVFSLLDPWLTKRITADTVLEAKRMGDVVWNFLRITSSQENHFSRTNPYQHSYARSHKKAIPIVEDIPLTVESLLPGGTSSTFGQIGLMLREALNIRRERSDASGGKRIGNSYVRRLMQGLRPIVGDVPLENGKDVDHFDIVRFDNRYSILLKKAFKPRELTTREGVSSMFAYMSTGQGNLTSEFIESTSMVFPDLNACVAAFSLAIHKGVVCSNMKIWGRTCRHMSAEPTKPSDTPGAPRVKLTVREKFAEYFNKTVQDSWIELLGELAGEDPSSYNGPRPKYEDIRRWLDVHKLTCFGSGLTPVQFCNNLVDLGLCEAPTMEDMADWVASNRHLGACSGLKKLGFALENRGKLFIKAAFMVVYQHLDTNLHGDDKIALKFSSIFVEHLLCKAARFSNLFRKGDGITFSDIGQVEMRKHAGTWVKGESVCDESGKLFPIPLTIDYNIVQSVVEHV</sequence>
<proteinExistence type="predicted"/>
<keyword evidence="2" id="KW-1185">Reference proteome</keyword>
<gene>
    <name evidence="1" type="ORF">BJ138DRAFT_1120402</name>
</gene>
<dbReference type="EMBL" id="MU268982">
    <property type="protein sequence ID" value="KAH7903426.1"/>
    <property type="molecule type" value="Genomic_DNA"/>
</dbReference>
<protein>
    <submittedName>
        <fullName evidence="1">Uncharacterized protein</fullName>
    </submittedName>
</protein>
<evidence type="ECO:0000313" key="1">
    <source>
        <dbReference type="EMBL" id="KAH7903426.1"/>
    </source>
</evidence>